<sequence length="123" mass="13625">MNIKKQRTRSMNILKKIFESVDFILLLNTCGPPPEIHSSHKKGLMDVVILTGAAFFAPLSSLTGVPALCLNIGYQKETGLPISIQILSKWWTEDSLLSVGNALENIFPLNRKPSLYECPLNNA</sequence>
<dbReference type="Gene3D" id="3.90.1300.10">
    <property type="entry name" value="Amidase signature (AS) domain"/>
    <property type="match status" value="1"/>
</dbReference>
<reference evidence="2" key="1">
    <citation type="submission" date="2018-11" db="EMBL/GenBank/DDBJ databases">
        <title>Myxobolus squamalis genome and transcriptome.</title>
        <authorList>
            <person name="Yahalomi D."/>
            <person name="Atkinson S.D."/>
            <person name="Neuhof M."/>
            <person name="Chang E.S."/>
            <person name="Philippe H."/>
            <person name="Cartwright P."/>
            <person name="Bartholomew J.L."/>
            <person name="Huchon D."/>
        </authorList>
    </citation>
    <scope>NUCLEOTIDE SEQUENCE</scope>
    <source>
        <strain evidence="2">71B08</strain>
        <tissue evidence="2">Whole</tissue>
    </source>
</reference>
<dbReference type="PANTHER" id="PTHR11895:SF67">
    <property type="entry name" value="AMIDASE DOMAIN-CONTAINING PROTEIN"/>
    <property type="match status" value="1"/>
</dbReference>
<evidence type="ECO:0000259" key="1">
    <source>
        <dbReference type="Pfam" id="PF01425"/>
    </source>
</evidence>
<name>A0A6B2G0G8_MYXSQ</name>
<proteinExistence type="predicted"/>
<accession>A0A6B2G0G8</accession>
<dbReference type="AlphaFoldDB" id="A0A6B2G0G8"/>
<dbReference type="InterPro" id="IPR023631">
    <property type="entry name" value="Amidase_dom"/>
</dbReference>
<feature type="domain" description="Amidase" evidence="1">
    <location>
        <begin position="5"/>
        <end position="97"/>
    </location>
</feature>
<dbReference type="SUPFAM" id="SSF75304">
    <property type="entry name" value="Amidase signature (AS) enzymes"/>
    <property type="match status" value="1"/>
</dbReference>
<dbReference type="EMBL" id="GHBR01002899">
    <property type="protein sequence ID" value="NDJ97464.1"/>
    <property type="molecule type" value="Transcribed_RNA"/>
</dbReference>
<protein>
    <submittedName>
        <fullName evidence="2">Fatty acid amide hydrolase (Trinotate prediction)</fullName>
    </submittedName>
</protein>
<dbReference type="GO" id="GO:0016787">
    <property type="term" value="F:hydrolase activity"/>
    <property type="evidence" value="ECO:0007669"/>
    <property type="project" value="UniProtKB-KW"/>
</dbReference>
<dbReference type="PANTHER" id="PTHR11895">
    <property type="entry name" value="TRANSAMIDASE"/>
    <property type="match status" value="1"/>
</dbReference>
<keyword evidence="2" id="KW-0378">Hydrolase</keyword>
<dbReference type="Pfam" id="PF01425">
    <property type="entry name" value="Amidase"/>
    <property type="match status" value="1"/>
</dbReference>
<dbReference type="InterPro" id="IPR036928">
    <property type="entry name" value="AS_sf"/>
</dbReference>
<dbReference type="InterPro" id="IPR000120">
    <property type="entry name" value="Amidase"/>
</dbReference>
<organism evidence="2">
    <name type="scientific">Myxobolus squamalis</name>
    <name type="common">Myxosporean</name>
    <dbReference type="NCBI Taxonomy" id="59785"/>
    <lineage>
        <taxon>Eukaryota</taxon>
        <taxon>Metazoa</taxon>
        <taxon>Cnidaria</taxon>
        <taxon>Myxozoa</taxon>
        <taxon>Myxosporea</taxon>
        <taxon>Bivalvulida</taxon>
        <taxon>Platysporina</taxon>
        <taxon>Myxobolidae</taxon>
        <taxon>Myxobolus</taxon>
    </lineage>
</organism>
<evidence type="ECO:0000313" key="2">
    <source>
        <dbReference type="EMBL" id="NDJ97464.1"/>
    </source>
</evidence>